<organism evidence="6 7">
    <name type="scientific">Desulfobacter latus</name>
    <dbReference type="NCBI Taxonomy" id="2292"/>
    <lineage>
        <taxon>Bacteria</taxon>
        <taxon>Pseudomonadati</taxon>
        <taxon>Thermodesulfobacteriota</taxon>
        <taxon>Desulfobacteria</taxon>
        <taxon>Desulfobacterales</taxon>
        <taxon>Desulfobacteraceae</taxon>
        <taxon>Desulfobacter</taxon>
    </lineage>
</organism>
<dbReference type="InterPro" id="IPR051310">
    <property type="entry name" value="MCP_chemotaxis"/>
</dbReference>
<evidence type="ECO:0000256" key="3">
    <source>
        <dbReference type="PROSITE-ProRule" id="PRU00284"/>
    </source>
</evidence>
<dbReference type="GO" id="GO:0007165">
    <property type="term" value="P:signal transduction"/>
    <property type="evidence" value="ECO:0007669"/>
    <property type="project" value="UniProtKB-KW"/>
</dbReference>
<protein>
    <recommendedName>
        <fullName evidence="5">Methyl-accepting transducer domain-containing protein</fullName>
    </recommendedName>
</protein>
<dbReference type="InterPro" id="IPR004090">
    <property type="entry name" value="Chemotax_Me-accpt_rcpt"/>
</dbReference>
<name>A0A850SU16_9BACT</name>
<feature type="domain" description="Methyl-accepting transducer" evidence="5">
    <location>
        <begin position="472"/>
        <end position="701"/>
    </location>
</feature>
<evidence type="ECO:0000313" key="6">
    <source>
        <dbReference type="EMBL" id="NWH04649.1"/>
    </source>
</evidence>
<keyword evidence="4" id="KW-1133">Transmembrane helix</keyword>
<dbReference type="PANTHER" id="PTHR43531:SF11">
    <property type="entry name" value="METHYL-ACCEPTING CHEMOTAXIS PROTEIN 3"/>
    <property type="match status" value="1"/>
</dbReference>
<comment type="caution">
    <text evidence="6">The sequence shown here is derived from an EMBL/GenBank/DDBJ whole genome shotgun (WGS) entry which is preliminary data.</text>
</comment>
<dbReference type="InterPro" id="IPR004089">
    <property type="entry name" value="MCPsignal_dom"/>
</dbReference>
<dbReference type="Proteomes" id="UP000553343">
    <property type="component" value="Unassembled WGS sequence"/>
</dbReference>
<dbReference type="SUPFAM" id="SSF58104">
    <property type="entry name" value="Methyl-accepting chemotaxis protein (MCP) signaling domain"/>
    <property type="match status" value="1"/>
</dbReference>
<proteinExistence type="inferred from homology"/>
<dbReference type="PRINTS" id="PR00260">
    <property type="entry name" value="CHEMTRNSDUCR"/>
</dbReference>
<evidence type="ECO:0000313" key="7">
    <source>
        <dbReference type="Proteomes" id="UP000553343"/>
    </source>
</evidence>
<feature type="transmembrane region" description="Helical" evidence="4">
    <location>
        <begin position="344"/>
        <end position="364"/>
    </location>
</feature>
<dbReference type="Gene3D" id="6.10.340.10">
    <property type="match status" value="1"/>
</dbReference>
<dbReference type="GO" id="GO:0005886">
    <property type="term" value="C:plasma membrane"/>
    <property type="evidence" value="ECO:0007669"/>
    <property type="project" value="TreeGrafter"/>
</dbReference>
<accession>A0A850SU16</accession>
<dbReference type="PANTHER" id="PTHR43531">
    <property type="entry name" value="PROTEIN ICFG"/>
    <property type="match status" value="1"/>
</dbReference>
<feature type="transmembrane region" description="Helical" evidence="4">
    <location>
        <begin position="12"/>
        <end position="34"/>
    </location>
</feature>
<dbReference type="GO" id="GO:0004888">
    <property type="term" value="F:transmembrane signaling receptor activity"/>
    <property type="evidence" value="ECO:0007669"/>
    <property type="project" value="InterPro"/>
</dbReference>
<keyword evidence="4" id="KW-0472">Membrane</keyword>
<dbReference type="AlphaFoldDB" id="A0A850SU16"/>
<dbReference type="PROSITE" id="PS50111">
    <property type="entry name" value="CHEMOTAXIS_TRANSDUC_2"/>
    <property type="match status" value="1"/>
</dbReference>
<dbReference type="PROSITE" id="PS51257">
    <property type="entry name" value="PROKAR_LIPOPROTEIN"/>
    <property type="match status" value="1"/>
</dbReference>
<keyword evidence="7" id="KW-1185">Reference proteome</keyword>
<comment type="similarity">
    <text evidence="2">Belongs to the methyl-accepting chemotaxis (MCP) protein family.</text>
</comment>
<evidence type="ECO:0000256" key="4">
    <source>
        <dbReference type="SAM" id="Phobius"/>
    </source>
</evidence>
<dbReference type="SMART" id="SM00283">
    <property type="entry name" value="MA"/>
    <property type="match status" value="1"/>
</dbReference>
<evidence type="ECO:0000259" key="5">
    <source>
        <dbReference type="PROSITE" id="PS50111"/>
    </source>
</evidence>
<evidence type="ECO:0000256" key="2">
    <source>
        <dbReference type="ARBA" id="ARBA00029447"/>
    </source>
</evidence>
<dbReference type="EMBL" id="JACADJ010000015">
    <property type="protein sequence ID" value="NWH04649.1"/>
    <property type="molecule type" value="Genomic_DNA"/>
</dbReference>
<keyword evidence="3" id="KW-0807">Transducer</keyword>
<keyword evidence="4" id="KW-0812">Transmembrane</keyword>
<dbReference type="RefSeq" id="WP_178366103.1">
    <property type="nucleotide sequence ID" value="NZ_JACADJ010000015.1"/>
</dbReference>
<dbReference type="GO" id="GO:0006935">
    <property type="term" value="P:chemotaxis"/>
    <property type="evidence" value="ECO:0007669"/>
    <property type="project" value="UniProtKB-KW"/>
</dbReference>
<reference evidence="6 7" key="1">
    <citation type="submission" date="2020-06" db="EMBL/GenBank/DDBJ databases">
        <title>High-quality draft genome of sulfate reducer Desulfobacter latus type strain AcrS2 isolated from marine sediment.</title>
        <authorList>
            <person name="Hoppe M."/>
            <person name="Larsen C.K."/>
            <person name="Marshall I.P.G."/>
            <person name="Schramm A."/>
            <person name="Marietou A.G."/>
        </authorList>
    </citation>
    <scope>NUCLEOTIDE SEQUENCE [LARGE SCALE GENOMIC DNA]</scope>
    <source>
        <strain evidence="6 7">AcRS2</strain>
    </source>
</reference>
<keyword evidence="1" id="KW-0145">Chemotaxis</keyword>
<evidence type="ECO:0000256" key="1">
    <source>
        <dbReference type="ARBA" id="ARBA00022500"/>
    </source>
</evidence>
<gene>
    <name evidence="6" type="ORF">HXW94_06555</name>
</gene>
<dbReference type="Pfam" id="PF00015">
    <property type="entry name" value="MCPsignal"/>
    <property type="match status" value="1"/>
</dbReference>
<dbReference type="Gene3D" id="1.10.287.950">
    <property type="entry name" value="Methyl-accepting chemotaxis protein"/>
    <property type="match status" value="1"/>
</dbReference>
<sequence>MKKKYKIRHKISFGFAVTLGCALLIGGSALYTLYMMKERVKTQNAIDHMVTTGIQARQAAGKWLVDRESLARQEKEDAGEEQDKQDYIDPLKLYARLKQEMETKAVNLQSSGISRDDQESLERILQSFRDYDRAFVDFQKQFFTGVVLMDRLREQSVRIMGKTLSLGKAVNRRTKKLNKKLSGLKKNINNGAEATAEDFKVLLEIQGQMEETSKSKSLAGLLANKPLAFQEMAKDFVLYQDDKSGSGLILEMEKLLGINNEAGMGVSLPMMKSSFRTGREAKLFAGISAATHTYLNTFKEYYQLNFAMRKSMKHMDNESRNLETVIEQACEGQMKRFDAYQRNAALFLLGLLVLCLVAGILAGIRISRNIVPPIEFLAELADRFSTGNVSVDKGRQEILSGIQGRSDELGHTARSFARMANHFSEKSAVASKISEGDLEVRVDKASDEDIMGKAFEKIVDRLGALLGEIKLSARKVKQDTDQINQANQDLSKWNGEQALSIQSLREKVDAVSAKTRENAGSAEHADTLARNSANLAEAGKSEMATMVKAMSDIDRSSRAVSSVVKVIRDIADQTRRLALNATIEAARAGEKGKGFAVVAQEIRNLATQSTESVQESTRLVEETLEKVSYGNRSVGKAVESLDRITEVINKINREMEQIKTSSHFQISEIENILSELRDVEAVVQNTAAGAEETAQISGFLNDQAIRLEQSMDMFKVRDEDDL</sequence>